<dbReference type="EMBL" id="CAJNOQ010001586">
    <property type="protein sequence ID" value="CAF0904870.1"/>
    <property type="molecule type" value="Genomic_DNA"/>
</dbReference>
<gene>
    <name evidence="1" type="ORF">GPM918_LOCUS8834</name>
    <name evidence="2" type="ORF">SRO942_LOCUS8835</name>
</gene>
<dbReference type="Proteomes" id="UP000681722">
    <property type="component" value="Unassembled WGS sequence"/>
</dbReference>
<protein>
    <submittedName>
        <fullName evidence="1">Uncharacterized protein</fullName>
    </submittedName>
</protein>
<organism evidence="1 3">
    <name type="scientific">Didymodactylos carnosus</name>
    <dbReference type="NCBI Taxonomy" id="1234261"/>
    <lineage>
        <taxon>Eukaryota</taxon>
        <taxon>Metazoa</taxon>
        <taxon>Spiralia</taxon>
        <taxon>Gnathifera</taxon>
        <taxon>Rotifera</taxon>
        <taxon>Eurotatoria</taxon>
        <taxon>Bdelloidea</taxon>
        <taxon>Philodinida</taxon>
        <taxon>Philodinidae</taxon>
        <taxon>Didymodactylos</taxon>
    </lineage>
</organism>
<dbReference type="Proteomes" id="UP000663829">
    <property type="component" value="Unassembled WGS sequence"/>
</dbReference>
<comment type="caution">
    <text evidence="1">The sequence shown here is derived from an EMBL/GenBank/DDBJ whole genome shotgun (WGS) entry which is preliminary data.</text>
</comment>
<accession>A0A813ZY15</accession>
<evidence type="ECO:0000313" key="1">
    <source>
        <dbReference type="EMBL" id="CAF0904870.1"/>
    </source>
</evidence>
<evidence type="ECO:0000313" key="2">
    <source>
        <dbReference type="EMBL" id="CAF3686754.1"/>
    </source>
</evidence>
<dbReference type="AlphaFoldDB" id="A0A813ZY15"/>
<evidence type="ECO:0000313" key="3">
    <source>
        <dbReference type="Proteomes" id="UP000663829"/>
    </source>
</evidence>
<sequence>MTTSNIQFDVKTQILRKTKITRTIYGYKAANWELLNNICSGVPFDTLLKNYNNIGEKPGAVEEVLLEQVNRFSDDIRVLHKDKVGMYRKMISKSTLVSKNNYEQSAVKFYKACVQAKVDFYNKINHKVSVSSKNWWSLVKHTMGRDRTTVISALKDKNGDVKVDIQSKVEILNAHFAYICTCSGSSNFFFAADKLPLASSRSSVFTAMYRDVKKALQRLNCNK</sequence>
<reference evidence="1" key="1">
    <citation type="submission" date="2021-02" db="EMBL/GenBank/DDBJ databases">
        <authorList>
            <person name="Nowell W R."/>
        </authorList>
    </citation>
    <scope>NUCLEOTIDE SEQUENCE</scope>
</reference>
<name>A0A813ZY15_9BILA</name>
<proteinExistence type="predicted"/>
<keyword evidence="3" id="KW-1185">Reference proteome</keyword>
<dbReference type="EMBL" id="CAJOBC010001586">
    <property type="protein sequence ID" value="CAF3686754.1"/>
    <property type="molecule type" value="Genomic_DNA"/>
</dbReference>